<proteinExistence type="predicted"/>
<dbReference type="Proteomes" id="UP000263993">
    <property type="component" value="Unassembled WGS sequence"/>
</dbReference>
<comment type="caution">
    <text evidence="3">The sequence shown here is derived from an EMBL/GenBank/DDBJ whole genome shotgun (WGS) entry which is preliminary data.</text>
</comment>
<reference evidence="4" key="1">
    <citation type="submission" date="2018-08" db="EMBL/GenBank/DDBJ databases">
        <authorList>
            <person name="Kim S.-J."/>
            <person name="Jung G.-Y."/>
        </authorList>
    </citation>
    <scope>NUCLEOTIDE SEQUENCE [LARGE SCALE GENOMIC DNA]</scope>
    <source>
        <strain evidence="4">GY_H</strain>
    </source>
</reference>
<feature type="compositionally biased region" description="Gly residues" evidence="1">
    <location>
        <begin position="161"/>
        <end position="174"/>
    </location>
</feature>
<gene>
    <name evidence="3" type="ORF">DXH78_12205</name>
</gene>
<dbReference type="InterPro" id="IPR002048">
    <property type="entry name" value="EF_hand_dom"/>
</dbReference>
<dbReference type="InterPro" id="IPR011992">
    <property type="entry name" value="EF-hand-dom_pair"/>
</dbReference>
<feature type="region of interest" description="Disordered" evidence="1">
    <location>
        <begin position="135"/>
        <end position="228"/>
    </location>
</feature>
<dbReference type="InterPro" id="IPR018247">
    <property type="entry name" value="EF_Hand_1_Ca_BS"/>
</dbReference>
<feature type="compositionally biased region" description="Polar residues" evidence="1">
    <location>
        <begin position="177"/>
        <end position="193"/>
    </location>
</feature>
<dbReference type="PROSITE" id="PS00018">
    <property type="entry name" value="EF_HAND_1"/>
    <property type="match status" value="2"/>
</dbReference>
<dbReference type="SUPFAM" id="SSF47473">
    <property type="entry name" value="EF-hand"/>
    <property type="match status" value="1"/>
</dbReference>
<sequence length="252" mass="24868">MMSLSVGSAASSPLANWQQMLQTGRAGGGKSQSFDPLAALMQPGTGNASPAGISASSSLPFGQGMMAQLIALQQQASTAGTTNTHDTGSAKLFAKLDADGNGSVSKSELEAAASKHGVSTSISDAVFAKIDTDGDDNISHSELAKADRPGAGHHQKEIGAGDSGGGDSADGDGNGAKTSTTTNADGSVTTTITYADGSRASTTSPPAATANDGSADPTSTPTGNGGSDLFRQLAQLQRQMMSAATTTLSAVA</sequence>
<protein>
    <submittedName>
        <fullName evidence="3">EF-hand domain-containing protein</fullName>
    </submittedName>
</protein>
<feature type="compositionally biased region" description="Low complexity" evidence="1">
    <location>
        <begin position="200"/>
        <end position="210"/>
    </location>
</feature>
<keyword evidence="4" id="KW-1185">Reference proteome</keyword>
<dbReference type="EMBL" id="QRGO01000001">
    <property type="protein sequence ID" value="RDV05265.1"/>
    <property type="molecule type" value="Genomic_DNA"/>
</dbReference>
<evidence type="ECO:0000313" key="4">
    <source>
        <dbReference type="Proteomes" id="UP000263993"/>
    </source>
</evidence>
<dbReference type="AlphaFoldDB" id="A0A371BCC4"/>
<organism evidence="3 4">
    <name type="scientific">Undibacter mobilis</name>
    <dbReference type="NCBI Taxonomy" id="2292256"/>
    <lineage>
        <taxon>Bacteria</taxon>
        <taxon>Pseudomonadati</taxon>
        <taxon>Pseudomonadota</taxon>
        <taxon>Alphaproteobacteria</taxon>
        <taxon>Hyphomicrobiales</taxon>
        <taxon>Nitrobacteraceae</taxon>
        <taxon>Undibacter</taxon>
    </lineage>
</organism>
<evidence type="ECO:0000256" key="1">
    <source>
        <dbReference type="SAM" id="MobiDB-lite"/>
    </source>
</evidence>
<feature type="compositionally biased region" description="Basic and acidic residues" evidence="1">
    <location>
        <begin position="137"/>
        <end position="159"/>
    </location>
</feature>
<dbReference type="Gene3D" id="1.10.238.10">
    <property type="entry name" value="EF-hand"/>
    <property type="match status" value="1"/>
</dbReference>
<name>A0A371BCC4_9BRAD</name>
<dbReference type="GO" id="GO:0005509">
    <property type="term" value="F:calcium ion binding"/>
    <property type="evidence" value="ECO:0007669"/>
    <property type="project" value="InterPro"/>
</dbReference>
<accession>A0A371BCC4</accession>
<dbReference type="CDD" id="cd00051">
    <property type="entry name" value="EFh"/>
    <property type="match status" value="1"/>
</dbReference>
<evidence type="ECO:0000313" key="3">
    <source>
        <dbReference type="EMBL" id="RDV05265.1"/>
    </source>
</evidence>
<dbReference type="PROSITE" id="PS50222">
    <property type="entry name" value="EF_HAND_2"/>
    <property type="match status" value="1"/>
</dbReference>
<dbReference type="Pfam" id="PF13499">
    <property type="entry name" value="EF-hand_7"/>
    <property type="match status" value="1"/>
</dbReference>
<evidence type="ECO:0000259" key="2">
    <source>
        <dbReference type="PROSITE" id="PS50222"/>
    </source>
</evidence>
<feature type="domain" description="EF-hand" evidence="2">
    <location>
        <begin position="84"/>
        <end position="119"/>
    </location>
</feature>